<organism evidence="1 2">
    <name type="scientific">Tepidimonas taiwanensis</name>
    <dbReference type="NCBI Taxonomy" id="307486"/>
    <lineage>
        <taxon>Bacteria</taxon>
        <taxon>Pseudomonadati</taxon>
        <taxon>Pseudomonadota</taxon>
        <taxon>Betaproteobacteria</taxon>
        <taxon>Burkholderiales</taxon>
        <taxon>Tepidimonas</taxon>
    </lineage>
</organism>
<dbReference type="EMBL" id="VJOM01000005">
    <property type="protein sequence ID" value="TSE33199.1"/>
    <property type="molecule type" value="Genomic_DNA"/>
</dbReference>
<reference evidence="1 2" key="1">
    <citation type="submission" date="2019-07" db="EMBL/GenBank/DDBJ databases">
        <title>Tepidimonas taiwanensis I1-1 draft genome.</title>
        <authorList>
            <person name="Da Costa M.S."/>
            <person name="Froufe H.J.C."/>
            <person name="Egas C."/>
            <person name="Albuquerque L."/>
        </authorList>
    </citation>
    <scope>NUCLEOTIDE SEQUENCE [LARGE SCALE GENOMIC DNA]</scope>
    <source>
        <strain evidence="1 2">I1-1</strain>
    </source>
</reference>
<accession>A0A554XBP7</accession>
<name>A0A554XBP7_9BURK</name>
<comment type="caution">
    <text evidence="1">The sequence shown here is derived from an EMBL/GenBank/DDBJ whole genome shotgun (WGS) entry which is preliminary data.</text>
</comment>
<proteinExistence type="predicted"/>
<gene>
    <name evidence="1" type="ORF">Ttaiw_00745</name>
</gene>
<evidence type="ECO:0000313" key="2">
    <source>
        <dbReference type="Proteomes" id="UP000317763"/>
    </source>
</evidence>
<sequence length="73" mass="8300">MTADDFRLAAIALRDGQWRLDGTTDIGRPAIVLEYTDPQSGIRYVMVWEVRTGRKMIVLKSMRKWPAPGAPRP</sequence>
<evidence type="ECO:0000313" key="1">
    <source>
        <dbReference type="EMBL" id="TSE33199.1"/>
    </source>
</evidence>
<dbReference type="Proteomes" id="UP000317763">
    <property type="component" value="Unassembled WGS sequence"/>
</dbReference>
<keyword evidence="2" id="KW-1185">Reference proteome</keyword>
<dbReference type="AlphaFoldDB" id="A0A554XBP7"/>
<protein>
    <submittedName>
        <fullName evidence="1">Uncharacterized protein</fullName>
    </submittedName>
</protein>